<reference evidence="3" key="1">
    <citation type="submission" date="2015-07" db="EMBL/GenBank/DDBJ databases">
        <title>Annotation of Plasmodium falciparum IGH-CR14.</title>
        <authorList>
            <consortium name="The Broad Institute Genome Sequencing Platform"/>
            <person name="Volkman S.K."/>
            <person name="Neafsey D.E."/>
            <person name="Dash A.P."/>
            <person name="Chitnis C.E."/>
            <person name="Hartl D.L."/>
            <person name="Young S.K."/>
            <person name="Zeng Q."/>
            <person name="Koehrsen M."/>
            <person name="Alvarado L."/>
            <person name="Berlin A."/>
            <person name="Borenstein D."/>
            <person name="Chapman S.B."/>
            <person name="Chen Z."/>
            <person name="Engels R."/>
            <person name="Freedman E."/>
            <person name="Gellesch M."/>
            <person name="Goldberg J."/>
            <person name="Griggs A."/>
            <person name="Gujja S."/>
            <person name="Heilman E.R."/>
            <person name="Heiman D.I."/>
            <person name="Howarth C."/>
            <person name="Jen D."/>
            <person name="Larson L."/>
            <person name="Mehta T."/>
            <person name="Neiman D."/>
            <person name="Park D."/>
            <person name="Pearson M."/>
            <person name="Roberts A."/>
            <person name="Saif S."/>
            <person name="Shea T."/>
            <person name="Shenoy N."/>
            <person name="Sisk P."/>
            <person name="Stolte C."/>
            <person name="Sykes S."/>
            <person name="Walk T."/>
            <person name="White J."/>
            <person name="Yandava C."/>
            <person name="Haas B."/>
            <person name="Henn M.R."/>
            <person name="Nusbaum C."/>
            <person name="Birren B."/>
        </authorList>
    </citation>
    <scope>NUCLEOTIDE SEQUENCE [LARGE SCALE GENOMIC DNA]</scope>
    <source>
        <strain evidence="3">IGH-CR14</strain>
    </source>
</reference>
<evidence type="ECO:0000256" key="1">
    <source>
        <dbReference type="SAM" id="MobiDB-lite"/>
    </source>
</evidence>
<protein>
    <submittedName>
        <fullName evidence="2">Uncharacterized protein</fullName>
    </submittedName>
</protein>
<dbReference type="AlphaFoldDB" id="A0A0L1I479"/>
<organism evidence="2 3">
    <name type="scientific">Plasmodium falciparum IGH-CR14</name>
    <dbReference type="NCBI Taxonomy" id="580059"/>
    <lineage>
        <taxon>Eukaryota</taxon>
        <taxon>Sar</taxon>
        <taxon>Alveolata</taxon>
        <taxon>Apicomplexa</taxon>
        <taxon>Aconoidasida</taxon>
        <taxon>Haemosporida</taxon>
        <taxon>Plasmodiidae</taxon>
        <taxon>Plasmodium</taxon>
        <taxon>Plasmodium (Laverania)</taxon>
    </lineage>
</organism>
<feature type="region of interest" description="Disordered" evidence="1">
    <location>
        <begin position="1"/>
        <end position="45"/>
    </location>
</feature>
<evidence type="ECO:0000313" key="3">
    <source>
        <dbReference type="Proteomes" id="UP000054562"/>
    </source>
</evidence>
<gene>
    <name evidence="2" type="ORF">PFMG_00580</name>
</gene>
<feature type="compositionally biased region" description="Polar residues" evidence="1">
    <location>
        <begin position="1"/>
        <end position="10"/>
    </location>
</feature>
<sequence length="198" mass="22927">MNSNPTTEMTTTKKEHSQDNMCEIMNKSDKNNNSSLSSRSEKSQSEEIKLCNSGIFNEDKEKQYNDFLKSYNAEYSVEQMKNFLKNGITENGVRILTTDKCSWLVIKLYDYYRITKTSDPCVKELTGNTTVDYYYYTTPFSTQIGNINLVMMHSQVNFGDGTCAPADRFFKMNSTTPEMIKEAKLKAKNFQYECMQYI</sequence>
<evidence type="ECO:0000313" key="2">
    <source>
        <dbReference type="EMBL" id="KNG74436.1"/>
    </source>
</evidence>
<proteinExistence type="predicted"/>
<reference evidence="3" key="2">
    <citation type="submission" date="2015-07" db="EMBL/GenBank/DDBJ databases">
        <title>The genome sequence of Plasmodium falciparum IGH-CR14.</title>
        <authorList>
            <consortium name="The Broad Institute Genome Sequencing Platform"/>
            <person name="Volkman S.K."/>
            <person name="Neafsey D.E."/>
            <person name="Dash A.P."/>
            <person name="Chitnis C.E."/>
            <person name="Hartl D.L."/>
            <person name="Young S.K."/>
            <person name="Kodira C.D."/>
            <person name="Zeng Q."/>
            <person name="Koehrsen M."/>
            <person name="Godfrey P."/>
            <person name="Alvarado L."/>
            <person name="Berlin A."/>
            <person name="Borenstein D."/>
            <person name="Chen Z."/>
            <person name="Engels R."/>
            <person name="Freedman E."/>
            <person name="Gellesch M."/>
            <person name="Goldberg J."/>
            <person name="Griggs A."/>
            <person name="Gujja S."/>
            <person name="Heiman D."/>
            <person name="Hepburn T."/>
            <person name="Howarth C."/>
            <person name="Jen D."/>
            <person name="Larson L."/>
            <person name="Lewis B."/>
            <person name="Mehta T."/>
            <person name="Park D."/>
            <person name="Pearson M."/>
            <person name="Roberts A."/>
            <person name="Saif S."/>
            <person name="Shea T."/>
            <person name="Shenoy N."/>
            <person name="Sisk P."/>
            <person name="Stolte C."/>
            <person name="Sykes S."/>
            <person name="Walk T."/>
            <person name="White J."/>
            <person name="Yandava C."/>
            <person name="Wirth D.F."/>
            <person name="Nusbaum C."/>
            <person name="Birren B."/>
        </authorList>
    </citation>
    <scope>NUCLEOTIDE SEQUENCE [LARGE SCALE GENOMIC DNA]</scope>
    <source>
        <strain evidence="3">IGH-CR14</strain>
    </source>
</reference>
<dbReference type="EMBL" id="GG664986">
    <property type="protein sequence ID" value="KNG74436.1"/>
    <property type="molecule type" value="Genomic_DNA"/>
</dbReference>
<dbReference type="OrthoDB" id="382491at2759"/>
<accession>A0A0L1I479</accession>
<dbReference type="Proteomes" id="UP000054562">
    <property type="component" value="Unassembled WGS sequence"/>
</dbReference>
<name>A0A0L1I479_PLAFA</name>